<gene>
    <name evidence="1" type="ORF">KUF71_019808</name>
</gene>
<evidence type="ECO:0000313" key="1">
    <source>
        <dbReference type="EMBL" id="KAK3909799.1"/>
    </source>
</evidence>
<dbReference type="AlphaFoldDB" id="A0AAE1L8L2"/>
<feature type="non-terminal residue" evidence="1">
    <location>
        <position position="191"/>
    </location>
</feature>
<keyword evidence="2" id="KW-1185">Reference proteome</keyword>
<proteinExistence type="predicted"/>
<comment type="caution">
    <text evidence="1">The sequence shown here is derived from an EMBL/GenBank/DDBJ whole genome shotgun (WGS) entry which is preliminary data.</text>
</comment>
<protein>
    <submittedName>
        <fullName evidence="1">Halomucin</fullName>
    </submittedName>
</protein>
<name>A0AAE1L8L2_9NEOP</name>
<accession>A0AAE1L8L2</accession>
<organism evidence="1 2">
    <name type="scientific">Frankliniella fusca</name>
    <dbReference type="NCBI Taxonomy" id="407009"/>
    <lineage>
        <taxon>Eukaryota</taxon>
        <taxon>Metazoa</taxon>
        <taxon>Ecdysozoa</taxon>
        <taxon>Arthropoda</taxon>
        <taxon>Hexapoda</taxon>
        <taxon>Insecta</taxon>
        <taxon>Pterygota</taxon>
        <taxon>Neoptera</taxon>
        <taxon>Paraneoptera</taxon>
        <taxon>Thysanoptera</taxon>
        <taxon>Terebrantia</taxon>
        <taxon>Thripoidea</taxon>
        <taxon>Thripidae</taxon>
        <taxon>Frankliniella</taxon>
    </lineage>
</organism>
<dbReference type="EMBL" id="JAHWGI010000122">
    <property type="protein sequence ID" value="KAK3909799.1"/>
    <property type="molecule type" value="Genomic_DNA"/>
</dbReference>
<reference evidence="1" key="2">
    <citation type="journal article" date="2023" name="BMC Genomics">
        <title>Pest status, molecular evolution, and epigenetic factors derived from the genome assembly of Frankliniella fusca, a thysanopteran phytovirus vector.</title>
        <authorList>
            <person name="Catto M.A."/>
            <person name="Labadie P.E."/>
            <person name="Jacobson A.L."/>
            <person name="Kennedy G.G."/>
            <person name="Srinivasan R."/>
            <person name="Hunt B.G."/>
        </authorList>
    </citation>
    <scope>NUCLEOTIDE SEQUENCE</scope>
    <source>
        <strain evidence="1">PL_HMW_Pooled</strain>
    </source>
</reference>
<sequence>MESPTVNWDIMPGEIERLETTSCTTSTISGSSSTGVSMKFRDKRSARYIYFPGKYSTSGLNSINLSLIFLSLYRDSIPPWWTHASRLVIVYLQDLRVLPDFLDAWVFLCLKYRNFHVFMKEIEINLVFKVKVIKWLCTFGVCFEKDLKALFKLLPVLTGVATCQFDRTWPRLVPHHRVDRAQAPAKVSVFS</sequence>
<evidence type="ECO:0000313" key="2">
    <source>
        <dbReference type="Proteomes" id="UP001219518"/>
    </source>
</evidence>
<dbReference type="Proteomes" id="UP001219518">
    <property type="component" value="Unassembled WGS sequence"/>
</dbReference>
<reference evidence="1" key="1">
    <citation type="submission" date="2021-07" db="EMBL/GenBank/DDBJ databases">
        <authorList>
            <person name="Catto M.A."/>
            <person name="Jacobson A."/>
            <person name="Kennedy G."/>
            <person name="Labadie P."/>
            <person name="Hunt B.G."/>
            <person name="Srinivasan R."/>
        </authorList>
    </citation>
    <scope>NUCLEOTIDE SEQUENCE</scope>
    <source>
        <strain evidence="1">PL_HMW_Pooled</strain>
        <tissue evidence="1">Head</tissue>
    </source>
</reference>